<dbReference type="InterPro" id="IPR038765">
    <property type="entry name" value="Papain-like_cys_pep_sf"/>
</dbReference>
<dbReference type="GO" id="GO:0016407">
    <property type="term" value="F:acetyltransferase activity"/>
    <property type="evidence" value="ECO:0007669"/>
    <property type="project" value="InterPro"/>
</dbReference>
<name>A0A6J4ISH7_9CHLR</name>
<dbReference type="Gene3D" id="3.30.2140.10">
    <property type="entry name" value="Arylamine N-acetyltransferase"/>
    <property type="match status" value="1"/>
</dbReference>
<dbReference type="AlphaFoldDB" id="A0A6J4ISH7"/>
<evidence type="ECO:0000256" key="2">
    <source>
        <dbReference type="RuleBase" id="RU003452"/>
    </source>
</evidence>
<comment type="similarity">
    <text evidence="1 2">Belongs to the arylamine N-acetyltransferase family.</text>
</comment>
<dbReference type="PANTHER" id="PTHR11786">
    <property type="entry name" value="N-HYDROXYARYLAMINE O-ACETYLTRANSFERASE"/>
    <property type="match status" value="1"/>
</dbReference>
<protein>
    <recommendedName>
        <fullName evidence="4">Arylamine N-acetyltransferase</fullName>
    </recommendedName>
</protein>
<evidence type="ECO:0000313" key="3">
    <source>
        <dbReference type="EMBL" id="CAA9258186.1"/>
    </source>
</evidence>
<accession>A0A6J4ISH7</accession>
<organism evidence="3">
    <name type="scientific">uncultured Chloroflexota bacterium</name>
    <dbReference type="NCBI Taxonomy" id="166587"/>
    <lineage>
        <taxon>Bacteria</taxon>
        <taxon>Bacillati</taxon>
        <taxon>Chloroflexota</taxon>
        <taxon>environmental samples</taxon>
    </lineage>
</organism>
<dbReference type="PRINTS" id="PR01543">
    <property type="entry name" value="ANATRNSFRASE"/>
</dbReference>
<reference evidence="3" key="1">
    <citation type="submission" date="2020-02" db="EMBL/GenBank/DDBJ databases">
        <authorList>
            <person name="Meier V. D."/>
        </authorList>
    </citation>
    <scope>NUCLEOTIDE SEQUENCE</scope>
    <source>
        <strain evidence="3">AVDCRST_MAG77</strain>
    </source>
</reference>
<dbReference type="Gene3D" id="2.40.128.150">
    <property type="entry name" value="Cysteine proteinases"/>
    <property type="match status" value="1"/>
</dbReference>
<dbReference type="EMBL" id="CADCTC010000147">
    <property type="protein sequence ID" value="CAA9258186.1"/>
    <property type="molecule type" value="Genomic_DNA"/>
</dbReference>
<gene>
    <name evidence="3" type="ORF">AVDCRST_MAG77-2437</name>
</gene>
<dbReference type="InterPro" id="IPR001447">
    <property type="entry name" value="Arylamine_N-AcTrfase"/>
</dbReference>
<sequence>MDIDAYLGRIGYTGPRHATASVLEAVHRAHRRNVPYENLDVTLRRPISHEPEALFEKIVVRRRGGWCHELNRLFALALQTLGFDVSLRSAQVWGSDGTVSPEFSHLVLVVSLEERWLADVGFGARGPSTPLRLDHGLHQESDGDLYRVRAGEDAQIFAEGYLRWQDDWATLYSFRDVPRCLDDFETRWRQQLTEPFWTDRRIATIATTDGRVSLDGERLITTRGDERQERILTGVSEWREAVREAFGIEID</sequence>
<dbReference type="Pfam" id="PF00797">
    <property type="entry name" value="Acetyltransf_2"/>
    <property type="match status" value="1"/>
</dbReference>
<dbReference type="PANTHER" id="PTHR11786:SF0">
    <property type="entry name" value="ARYLAMINE N-ACETYLTRANSFERASE 4-RELATED"/>
    <property type="match status" value="1"/>
</dbReference>
<dbReference type="SUPFAM" id="SSF54001">
    <property type="entry name" value="Cysteine proteinases"/>
    <property type="match status" value="1"/>
</dbReference>
<evidence type="ECO:0000256" key="1">
    <source>
        <dbReference type="ARBA" id="ARBA00006547"/>
    </source>
</evidence>
<evidence type="ECO:0008006" key="4">
    <source>
        <dbReference type="Google" id="ProtNLM"/>
    </source>
</evidence>
<proteinExistence type="inferred from homology"/>